<evidence type="ECO:0000313" key="2">
    <source>
        <dbReference type="EMBL" id="QDV82751.1"/>
    </source>
</evidence>
<reference evidence="2 3" key="1">
    <citation type="submission" date="2019-02" db="EMBL/GenBank/DDBJ databases">
        <title>Deep-cultivation of Planctomycetes and their phenomic and genomic characterization uncovers novel biology.</title>
        <authorList>
            <person name="Wiegand S."/>
            <person name="Jogler M."/>
            <person name="Boedeker C."/>
            <person name="Pinto D."/>
            <person name="Vollmers J."/>
            <person name="Rivas-Marin E."/>
            <person name="Kohn T."/>
            <person name="Peeters S.H."/>
            <person name="Heuer A."/>
            <person name="Rast P."/>
            <person name="Oberbeckmann S."/>
            <person name="Bunk B."/>
            <person name="Jeske O."/>
            <person name="Meyerdierks A."/>
            <person name="Storesund J.E."/>
            <person name="Kallscheuer N."/>
            <person name="Luecker S."/>
            <person name="Lage O.M."/>
            <person name="Pohl T."/>
            <person name="Merkel B.J."/>
            <person name="Hornburger P."/>
            <person name="Mueller R.-W."/>
            <person name="Bruemmer F."/>
            <person name="Labrenz M."/>
            <person name="Spormann A.M."/>
            <person name="Op den Camp H."/>
            <person name="Overmann J."/>
            <person name="Amann R."/>
            <person name="Jetten M.S.M."/>
            <person name="Mascher T."/>
            <person name="Medema M.H."/>
            <person name="Devos D.P."/>
            <person name="Kaster A.-K."/>
            <person name="Ovreas L."/>
            <person name="Rohde M."/>
            <person name="Galperin M.Y."/>
            <person name="Jogler C."/>
        </authorList>
    </citation>
    <scope>NUCLEOTIDE SEQUENCE [LARGE SCALE GENOMIC DNA]</scope>
    <source>
        <strain evidence="2 3">TBK1r</strain>
    </source>
</reference>
<feature type="transmembrane region" description="Helical" evidence="1">
    <location>
        <begin position="66"/>
        <end position="90"/>
    </location>
</feature>
<proteinExistence type="predicted"/>
<keyword evidence="1" id="KW-1133">Transmembrane helix</keyword>
<feature type="transmembrane region" description="Helical" evidence="1">
    <location>
        <begin position="136"/>
        <end position="162"/>
    </location>
</feature>
<dbReference type="EMBL" id="CP036432">
    <property type="protein sequence ID" value="QDV82751.1"/>
    <property type="molecule type" value="Genomic_DNA"/>
</dbReference>
<evidence type="ECO:0000313" key="3">
    <source>
        <dbReference type="Proteomes" id="UP000318081"/>
    </source>
</evidence>
<feature type="transmembrane region" description="Helical" evidence="1">
    <location>
        <begin position="191"/>
        <end position="213"/>
    </location>
</feature>
<evidence type="ECO:0008006" key="4">
    <source>
        <dbReference type="Google" id="ProtNLM"/>
    </source>
</evidence>
<feature type="transmembrane region" description="Helical" evidence="1">
    <location>
        <begin position="102"/>
        <end position="124"/>
    </location>
</feature>
<dbReference type="Proteomes" id="UP000318081">
    <property type="component" value="Chromosome"/>
</dbReference>
<keyword evidence="1" id="KW-0472">Membrane</keyword>
<accession>A0ABX5XLN2</accession>
<keyword evidence="3" id="KW-1185">Reference proteome</keyword>
<name>A0ABX5XLN2_9BACT</name>
<dbReference type="RefSeq" id="WP_145208787.1">
    <property type="nucleotide sequence ID" value="NZ_CP036432.1"/>
</dbReference>
<gene>
    <name evidence="2" type="ORF">TBK1r_16830</name>
</gene>
<evidence type="ECO:0000256" key="1">
    <source>
        <dbReference type="SAM" id="Phobius"/>
    </source>
</evidence>
<keyword evidence="1" id="KW-0812">Transmembrane</keyword>
<protein>
    <recommendedName>
        <fullName evidence="4">Yip1 domain-containing protein</fullName>
    </recommendedName>
</protein>
<sequence>MTKDPFAVPDDEANPFAIQRPVAADAALNPYAPTSHVSETEGLESDVESYRRRYLNHEASIKSVGILYLIPGVLLLVFFVAMAGMAAVSLLVDGNGMQGMGLVEAALVVGLYGGLGAVQIYTGLGLRRFKIAARRLATVFSTIGLLMFPIGTLINGYILYLLQSQKGKVVFSESYQDAIRRTPHIKYQTSLIVKVLVVILIAVMTLGIVAMFLGT</sequence>
<organism evidence="2 3">
    <name type="scientific">Stieleria magnilauensis</name>
    <dbReference type="NCBI Taxonomy" id="2527963"/>
    <lineage>
        <taxon>Bacteria</taxon>
        <taxon>Pseudomonadati</taxon>
        <taxon>Planctomycetota</taxon>
        <taxon>Planctomycetia</taxon>
        <taxon>Pirellulales</taxon>
        <taxon>Pirellulaceae</taxon>
        <taxon>Stieleria</taxon>
    </lineage>
</organism>